<evidence type="ECO:0000313" key="4">
    <source>
        <dbReference type="EMBL" id="RPB15074.1"/>
    </source>
</evidence>
<dbReference type="PROSITE" id="PS51015">
    <property type="entry name" value="YDG"/>
    <property type="match status" value="1"/>
</dbReference>
<dbReference type="Proteomes" id="UP000277580">
    <property type="component" value="Unassembled WGS sequence"/>
</dbReference>
<dbReference type="PANTHER" id="PTHR14140">
    <property type="entry name" value="E3 UBIQUITIN-PROTEIN LIGASE UHRF-RELATED"/>
    <property type="match status" value="1"/>
</dbReference>
<reference evidence="4 5" key="1">
    <citation type="journal article" date="2018" name="Nat. Ecol. Evol.">
        <title>Pezizomycetes genomes reveal the molecular basis of ectomycorrhizal truffle lifestyle.</title>
        <authorList>
            <person name="Murat C."/>
            <person name="Payen T."/>
            <person name="Noel B."/>
            <person name="Kuo A."/>
            <person name="Morin E."/>
            <person name="Chen J."/>
            <person name="Kohler A."/>
            <person name="Krizsan K."/>
            <person name="Balestrini R."/>
            <person name="Da Silva C."/>
            <person name="Montanini B."/>
            <person name="Hainaut M."/>
            <person name="Levati E."/>
            <person name="Barry K.W."/>
            <person name="Belfiori B."/>
            <person name="Cichocki N."/>
            <person name="Clum A."/>
            <person name="Dockter R.B."/>
            <person name="Fauchery L."/>
            <person name="Guy J."/>
            <person name="Iotti M."/>
            <person name="Le Tacon F."/>
            <person name="Lindquist E.A."/>
            <person name="Lipzen A."/>
            <person name="Malagnac F."/>
            <person name="Mello A."/>
            <person name="Molinier V."/>
            <person name="Miyauchi S."/>
            <person name="Poulain J."/>
            <person name="Riccioni C."/>
            <person name="Rubini A."/>
            <person name="Sitrit Y."/>
            <person name="Splivallo R."/>
            <person name="Traeger S."/>
            <person name="Wang M."/>
            <person name="Zifcakova L."/>
            <person name="Wipf D."/>
            <person name="Zambonelli A."/>
            <person name="Paolocci F."/>
            <person name="Nowrousian M."/>
            <person name="Ottonello S."/>
            <person name="Baldrian P."/>
            <person name="Spatafora J.W."/>
            <person name="Henrissat B."/>
            <person name="Nagy L.G."/>
            <person name="Aury J.M."/>
            <person name="Wincker P."/>
            <person name="Grigoriev I.V."/>
            <person name="Bonfante P."/>
            <person name="Martin F.M."/>
        </authorList>
    </citation>
    <scope>NUCLEOTIDE SEQUENCE [LARGE SCALE GENOMIC DNA]</scope>
    <source>
        <strain evidence="4 5">CCBAS932</strain>
    </source>
</reference>
<sequence length="266" mass="29762">MSLESYSERLKDALTDSNQVTLSRILSAITWLKAENNEISAELVQQYDLPNIVSQISENESLPEPLRLQADRLLSRWSRGIFDAPHTPASHRRTGPGDLGLVVGDVWPDRESMHREGVHASLQAGICGDHNYGAYSIVANGVYRDEDKGDEIWYCGTDAKGDRRPTSYTKYLMRSVALGNPLRVFRGKDCPGTFAPQKGFRYDGMYLAVDKRQPPRNFTKPAKGEGNFEFLLRRVEGQAAIQKGMPDSTTLAHWHAQKLEAARVGK</sequence>
<evidence type="ECO:0000256" key="2">
    <source>
        <dbReference type="PROSITE-ProRule" id="PRU00358"/>
    </source>
</evidence>
<dbReference type="GO" id="GO:0044027">
    <property type="term" value="P:negative regulation of gene expression via chromosomal CpG island methylation"/>
    <property type="evidence" value="ECO:0007669"/>
    <property type="project" value="TreeGrafter"/>
</dbReference>
<dbReference type="SMART" id="SM00466">
    <property type="entry name" value="SRA"/>
    <property type="match status" value="1"/>
</dbReference>
<dbReference type="GO" id="GO:0061630">
    <property type="term" value="F:ubiquitin protein ligase activity"/>
    <property type="evidence" value="ECO:0007669"/>
    <property type="project" value="TreeGrafter"/>
</dbReference>
<dbReference type="AlphaFoldDB" id="A0A3N4KWZ1"/>
<accession>A0A3N4KWZ1</accession>
<dbReference type="GO" id="GO:0005634">
    <property type="term" value="C:nucleus"/>
    <property type="evidence" value="ECO:0007669"/>
    <property type="project" value="UniProtKB-SubCell"/>
</dbReference>
<evidence type="ECO:0000313" key="5">
    <source>
        <dbReference type="Proteomes" id="UP000277580"/>
    </source>
</evidence>
<dbReference type="Gene3D" id="2.30.280.10">
    <property type="entry name" value="SRA-YDG"/>
    <property type="match status" value="1"/>
</dbReference>
<dbReference type="Pfam" id="PF02182">
    <property type="entry name" value="SAD_SRA"/>
    <property type="match status" value="1"/>
</dbReference>
<evidence type="ECO:0000259" key="3">
    <source>
        <dbReference type="PROSITE" id="PS51015"/>
    </source>
</evidence>
<dbReference type="STRING" id="1392247.A0A3N4KWZ1"/>
<keyword evidence="1 2" id="KW-0539">Nucleus</keyword>
<dbReference type="GO" id="GO:0016567">
    <property type="term" value="P:protein ubiquitination"/>
    <property type="evidence" value="ECO:0007669"/>
    <property type="project" value="TreeGrafter"/>
</dbReference>
<comment type="subcellular location">
    <subcellularLocation>
        <location evidence="2">Nucleus</location>
    </subcellularLocation>
</comment>
<dbReference type="InParanoid" id="A0A3N4KWZ1"/>
<name>A0A3N4KWZ1_9PEZI</name>
<dbReference type="InterPro" id="IPR036987">
    <property type="entry name" value="SRA-YDG_sf"/>
</dbReference>
<organism evidence="4 5">
    <name type="scientific">Morchella conica CCBAS932</name>
    <dbReference type="NCBI Taxonomy" id="1392247"/>
    <lineage>
        <taxon>Eukaryota</taxon>
        <taxon>Fungi</taxon>
        <taxon>Dikarya</taxon>
        <taxon>Ascomycota</taxon>
        <taxon>Pezizomycotina</taxon>
        <taxon>Pezizomycetes</taxon>
        <taxon>Pezizales</taxon>
        <taxon>Morchellaceae</taxon>
        <taxon>Morchella</taxon>
    </lineage>
</organism>
<proteinExistence type="predicted"/>
<gene>
    <name evidence="4" type="ORF">P167DRAFT_543390</name>
</gene>
<dbReference type="InterPro" id="IPR003105">
    <property type="entry name" value="SRA_YDG"/>
</dbReference>
<dbReference type="PANTHER" id="PTHR14140:SF27">
    <property type="entry name" value="OS04G0289800 PROTEIN"/>
    <property type="match status" value="1"/>
</dbReference>
<protein>
    <recommendedName>
        <fullName evidence="3">YDG domain-containing protein</fullName>
    </recommendedName>
</protein>
<evidence type="ECO:0000256" key="1">
    <source>
        <dbReference type="ARBA" id="ARBA00023242"/>
    </source>
</evidence>
<dbReference type="SUPFAM" id="SSF88697">
    <property type="entry name" value="PUA domain-like"/>
    <property type="match status" value="1"/>
</dbReference>
<dbReference type="OrthoDB" id="2270193at2759"/>
<dbReference type="EMBL" id="ML119115">
    <property type="protein sequence ID" value="RPB15074.1"/>
    <property type="molecule type" value="Genomic_DNA"/>
</dbReference>
<feature type="domain" description="YDG" evidence="3">
    <location>
        <begin position="96"/>
        <end position="234"/>
    </location>
</feature>
<dbReference type="InterPro" id="IPR045134">
    <property type="entry name" value="UHRF1/2-like"/>
</dbReference>
<keyword evidence="5" id="KW-1185">Reference proteome</keyword>
<dbReference type="InterPro" id="IPR015947">
    <property type="entry name" value="PUA-like_sf"/>
</dbReference>